<dbReference type="EMBL" id="JBHTHR010000480">
    <property type="protein sequence ID" value="MFD0802466.1"/>
    <property type="molecule type" value="Genomic_DNA"/>
</dbReference>
<keyword evidence="2" id="KW-1185">Reference proteome</keyword>
<proteinExistence type="predicted"/>
<protein>
    <recommendedName>
        <fullName evidence="3">PH domain-containing protein</fullName>
    </recommendedName>
</protein>
<organism evidence="1 2">
    <name type="scientific">Streptomonospora algeriensis</name>
    <dbReference type="NCBI Taxonomy" id="995084"/>
    <lineage>
        <taxon>Bacteria</taxon>
        <taxon>Bacillati</taxon>
        <taxon>Actinomycetota</taxon>
        <taxon>Actinomycetes</taxon>
        <taxon>Streptosporangiales</taxon>
        <taxon>Nocardiopsidaceae</taxon>
        <taxon>Streptomonospora</taxon>
    </lineage>
</organism>
<evidence type="ECO:0000313" key="2">
    <source>
        <dbReference type="Proteomes" id="UP001596956"/>
    </source>
</evidence>
<accession>A0ABW3BGI9</accession>
<evidence type="ECO:0000313" key="1">
    <source>
        <dbReference type="EMBL" id="MFD0802466.1"/>
    </source>
</evidence>
<comment type="caution">
    <text evidence="1">The sequence shown here is derived from an EMBL/GenBank/DDBJ whole genome shotgun (WGS) entry which is preliminary data.</text>
</comment>
<dbReference type="Proteomes" id="UP001596956">
    <property type="component" value="Unassembled WGS sequence"/>
</dbReference>
<reference evidence="2" key="1">
    <citation type="journal article" date="2019" name="Int. J. Syst. Evol. Microbiol.">
        <title>The Global Catalogue of Microorganisms (GCM) 10K type strain sequencing project: providing services to taxonomists for standard genome sequencing and annotation.</title>
        <authorList>
            <consortium name="The Broad Institute Genomics Platform"/>
            <consortium name="The Broad Institute Genome Sequencing Center for Infectious Disease"/>
            <person name="Wu L."/>
            <person name="Ma J."/>
        </authorList>
    </citation>
    <scope>NUCLEOTIDE SEQUENCE [LARGE SCALE GENOMIC DNA]</scope>
    <source>
        <strain evidence="2">CCUG 63369</strain>
    </source>
</reference>
<gene>
    <name evidence="1" type="ORF">ACFQZU_14230</name>
</gene>
<sequence length="90" mass="10154">MTAREPDPVPPDDTAVIDSPHTDGLDICFDAESKVFTITLAPGVQARLRMGATDTHEQRRWLIELINHLTVTERSMRWGWVPPAMRTTRG</sequence>
<evidence type="ECO:0008006" key="3">
    <source>
        <dbReference type="Google" id="ProtNLM"/>
    </source>
</evidence>
<name>A0ABW3BGI9_9ACTN</name>